<dbReference type="InterPro" id="IPR057227">
    <property type="entry name" value="DUF7905"/>
</dbReference>
<accession>A0A383UJ57</accession>
<reference evidence="2 3" key="1">
    <citation type="submission" date="2017-11" db="EMBL/GenBank/DDBJ databases">
        <authorList>
            <person name="Kracher B."/>
        </authorList>
    </citation>
    <scope>NUCLEOTIDE SEQUENCE [LARGE SCALE GENOMIC DNA]</scope>
    <source>
        <strain evidence="2 3">RACE1</strain>
    </source>
</reference>
<dbReference type="Pfam" id="PF25482">
    <property type="entry name" value="DUF7905"/>
    <property type="match status" value="1"/>
</dbReference>
<evidence type="ECO:0000259" key="1">
    <source>
        <dbReference type="Pfam" id="PF25482"/>
    </source>
</evidence>
<proteinExistence type="predicted"/>
<dbReference type="AlphaFoldDB" id="A0A383UJ57"/>
<name>A0A383UJ57_BLUHO</name>
<dbReference type="EMBL" id="UNSH01000002">
    <property type="protein sequence ID" value="SZE99744.1"/>
    <property type="molecule type" value="Genomic_DNA"/>
</dbReference>
<gene>
    <name evidence="2" type="ORF">BLGHR1_10477</name>
</gene>
<organism evidence="2 3">
    <name type="scientific">Blumeria hordei</name>
    <name type="common">Barley powdery mildew</name>
    <name type="synonym">Blumeria graminis f. sp. hordei</name>
    <dbReference type="NCBI Taxonomy" id="2867405"/>
    <lineage>
        <taxon>Eukaryota</taxon>
        <taxon>Fungi</taxon>
        <taxon>Dikarya</taxon>
        <taxon>Ascomycota</taxon>
        <taxon>Pezizomycotina</taxon>
        <taxon>Leotiomycetes</taxon>
        <taxon>Erysiphales</taxon>
        <taxon>Erysiphaceae</taxon>
        <taxon>Blumeria</taxon>
    </lineage>
</organism>
<protein>
    <recommendedName>
        <fullName evidence="1">DUF7905 domain-containing protein</fullName>
    </recommendedName>
</protein>
<evidence type="ECO:0000313" key="3">
    <source>
        <dbReference type="Proteomes" id="UP000275772"/>
    </source>
</evidence>
<sequence length="636" mass="72475">MIQEWDTDSIHALSDNGSDLIGDTGVTVIETSNVLVDISVPPLPASRAKVPAPTKALHTSILQDASPESRDVQALPESMAERSKNLNSRRSYNFGPAIRSDLAATRLQNLRKDRSAVKSTAGTGRKWGKPEGLISSRLATHRQASATERAETQQFLKLPEGQEFSARGCYLWPYWYESAIDLLGPRLEDLNPIRMNNHVWVEWDEVHNCINISSKSIKSADKAIVNAINGIRGLIDHARAVKVTANPLHIVYPPSSAVMRTLIKPKIVEKDPLRAADLELQGNYLSSRKKVAWKKNHLKEINKNIEIMREHLVRNILIYAPVKNWMRLRVHFGHITITNYTNEFAVKGLPWESFLKMVAAPRFSANIDRNLGNPLLALNLRNRICGPLSEYFCAVQGLTKLSDIPFKDSEIINFQCNNQLFRMEGEMDRSFDDPNQVYQVGSTALYRDNRRNVLVEVGTIDIERHLDWKLELIADNKDRVVDLPSDLRDLIKDSVPGKTELRRDVLGLDFPNVAPRSPSSSITITSVWVRSVVQYRKKDSGYIVEIAIYRKWETNKTTGDPMIFCSISMFHPDWDEETRDIFTTLGKRDWRDNLENFFKPGMQQPSGFHYFLNEIRTMQGFIYQLNNELSEQHEGP</sequence>
<evidence type="ECO:0000313" key="2">
    <source>
        <dbReference type="EMBL" id="SZE99744.1"/>
    </source>
</evidence>
<dbReference type="Proteomes" id="UP000275772">
    <property type="component" value="Unassembled WGS sequence"/>
</dbReference>
<feature type="domain" description="DUF7905" evidence="1">
    <location>
        <begin position="303"/>
        <end position="565"/>
    </location>
</feature>
<dbReference type="VEuPathDB" id="FungiDB:BLGHR1_10477"/>